<evidence type="ECO:0000313" key="2">
    <source>
        <dbReference type="Proteomes" id="UP000289738"/>
    </source>
</evidence>
<dbReference type="EMBL" id="SDMP01000003">
    <property type="protein sequence ID" value="RYR69027.1"/>
    <property type="molecule type" value="Genomic_DNA"/>
</dbReference>
<gene>
    <name evidence="1" type="ORF">Ahy_A03g015545</name>
</gene>
<protein>
    <recommendedName>
        <fullName evidence="3">Aminotransferase-like plant mobile domain-containing protein</fullName>
    </recommendedName>
</protein>
<accession>A0A445E0S3</accession>
<evidence type="ECO:0000313" key="1">
    <source>
        <dbReference type="EMBL" id="RYR69027.1"/>
    </source>
</evidence>
<dbReference type="Proteomes" id="UP000289738">
    <property type="component" value="Chromosome A03"/>
</dbReference>
<keyword evidence="2" id="KW-1185">Reference proteome</keyword>
<comment type="caution">
    <text evidence="1">The sequence shown here is derived from an EMBL/GenBank/DDBJ whole genome shotgun (WGS) entry which is preliminary data.</text>
</comment>
<reference evidence="1 2" key="1">
    <citation type="submission" date="2019-01" db="EMBL/GenBank/DDBJ databases">
        <title>Sequencing of cultivated peanut Arachis hypogaea provides insights into genome evolution and oil improvement.</title>
        <authorList>
            <person name="Chen X."/>
        </authorList>
    </citation>
    <scope>NUCLEOTIDE SEQUENCE [LARGE SCALE GENOMIC DNA]</scope>
    <source>
        <strain evidence="2">cv. Fuhuasheng</strain>
        <tissue evidence="1">Leaves</tissue>
    </source>
</reference>
<sequence>MISILAIRNLLPRKLDPSETFNEPGPEDHVLGKVNIAWVQRCRDTEPCDTQESLKQYVWAHIFCVFGIVVFPNKSTTSLNSKFLPLLRDFNRISEYSWGHPVWHTYTDCCVVHHDTTARKWMAH</sequence>
<proteinExistence type="predicted"/>
<organism evidence="1 2">
    <name type="scientific">Arachis hypogaea</name>
    <name type="common">Peanut</name>
    <dbReference type="NCBI Taxonomy" id="3818"/>
    <lineage>
        <taxon>Eukaryota</taxon>
        <taxon>Viridiplantae</taxon>
        <taxon>Streptophyta</taxon>
        <taxon>Embryophyta</taxon>
        <taxon>Tracheophyta</taxon>
        <taxon>Spermatophyta</taxon>
        <taxon>Magnoliopsida</taxon>
        <taxon>eudicotyledons</taxon>
        <taxon>Gunneridae</taxon>
        <taxon>Pentapetalae</taxon>
        <taxon>rosids</taxon>
        <taxon>fabids</taxon>
        <taxon>Fabales</taxon>
        <taxon>Fabaceae</taxon>
        <taxon>Papilionoideae</taxon>
        <taxon>50 kb inversion clade</taxon>
        <taxon>dalbergioids sensu lato</taxon>
        <taxon>Dalbergieae</taxon>
        <taxon>Pterocarpus clade</taxon>
        <taxon>Arachis</taxon>
    </lineage>
</organism>
<dbReference type="AlphaFoldDB" id="A0A445E0S3"/>
<name>A0A445E0S3_ARAHY</name>
<evidence type="ECO:0008006" key="3">
    <source>
        <dbReference type="Google" id="ProtNLM"/>
    </source>
</evidence>